<dbReference type="InterPro" id="IPR051448">
    <property type="entry name" value="CdaR-like_regulators"/>
</dbReference>
<dbReference type="InterPro" id="IPR025736">
    <property type="entry name" value="PucR_C-HTH_dom"/>
</dbReference>
<evidence type="ECO:0000313" key="2">
    <source>
        <dbReference type="EMBL" id="MPN25192.1"/>
    </source>
</evidence>
<comment type="caution">
    <text evidence="2">The sequence shown here is derived from an EMBL/GenBank/DDBJ whole genome shotgun (WGS) entry which is preliminary data.</text>
</comment>
<accession>A0A645GGT9</accession>
<reference evidence="2" key="1">
    <citation type="submission" date="2019-08" db="EMBL/GenBank/DDBJ databases">
        <authorList>
            <person name="Kucharzyk K."/>
            <person name="Murdoch R.W."/>
            <person name="Higgins S."/>
            <person name="Loffler F."/>
        </authorList>
    </citation>
    <scope>NUCLEOTIDE SEQUENCE</scope>
</reference>
<sequence length="143" mass="17338">MGVSDSFHDLYDYKIFENEAKSSINYRNFLTNQSHIIFYERVKQYDLFSHFTPNQLTYYCNQKLYSLYLHEKNEKTEYIKTLRIYLECNHSVKDTAELLFIHRNTVNYRIQKIKELLDMEISDQSLTNELLFSCQILQILDHN</sequence>
<feature type="domain" description="PucR C-terminal helix-turn-helix" evidence="1">
    <location>
        <begin position="79"/>
        <end position="126"/>
    </location>
</feature>
<dbReference type="InterPro" id="IPR042070">
    <property type="entry name" value="PucR_C-HTH_sf"/>
</dbReference>
<dbReference type="Pfam" id="PF13556">
    <property type="entry name" value="HTH_30"/>
    <property type="match status" value="1"/>
</dbReference>
<protein>
    <submittedName>
        <fullName evidence="2">Proline-responsive transcriptional activator PutR</fullName>
    </submittedName>
</protein>
<organism evidence="2">
    <name type="scientific">bioreactor metagenome</name>
    <dbReference type="NCBI Taxonomy" id="1076179"/>
    <lineage>
        <taxon>unclassified sequences</taxon>
        <taxon>metagenomes</taxon>
        <taxon>ecological metagenomes</taxon>
    </lineage>
</organism>
<dbReference type="Gene3D" id="1.10.10.2840">
    <property type="entry name" value="PucR C-terminal helix-turn-helix domain"/>
    <property type="match status" value="1"/>
</dbReference>
<evidence type="ECO:0000259" key="1">
    <source>
        <dbReference type="Pfam" id="PF13556"/>
    </source>
</evidence>
<gene>
    <name evidence="2" type="primary">putR_3</name>
    <name evidence="2" type="ORF">SDC9_172599</name>
</gene>
<dbReference type="EMBL" id="VSSQ01074278">
    <property type="protein sequence ID" value="MPN25192.1"/>
    <property type="molecule type" value="Genomic_DNA"/>
</dbReference>
<name>A0A645GGT9_9ZZZZ</name>
<dbReference type="AlphaFoldDB" id="A0A645GGT9"/>
<dbReference type="PANTHER" id="PTHR33744">
    <property type="entry name" value="CARBOHYDRATE DIACID REGULATOR"/>
    <property type="match status" value="1"/>
</dbReference>
<proteinExistence type="predicted"/>